<dbReference type="OrthoDB" id="6020543at2759"/>
<dbReference type="KEGG" id="vde:111244160"/>
<keyword evidence="2" id="KW-0732">Signal</keyword>
<evidence type="ECO:0000256" key="1">
    <source>
        <dbReference type="SAM" id="MobiDB-lite"/>
    </source>
</evidence>
<dbReference type="Gene3D" id="2.170.140.10">
    <property type="entry name" value="Chitin binding domain"/>
    <property type="match status" value="1"/>
</dbReference>
<evidence type="ECO:0000313" key="4">
    <source>
        <dbReference type="EnsemblMetazoa" id="XP_022646667"/>
    </source>
</evidence>
<reference evidence="4" key="1">
    <citation type="submission" date="2021-01" db="UniProtKB">
        <authorList>
            <consortium name="EnsemblMetazoa"/>
        </authorList>
    </citation>
    <scope>IDENTIFICATION</scope>
</reference>
<feature type="region of interest" description="Disordered" evidence="1">
    <location>
        <begin position="139"/>
        <end position="243"/>
    </location>
</feature>
<dbReference type="InParanoid" id="A0A7M7J498"/>
<organism evidence="4 5">
    <name type="scientific">Varroa destructor</name>
    <name type="common">Honeybee mite</name>
    <dbReference type="NCBI Taxonomy" id="109461"/>
    <lineage>
        <taxon>Eukaryota</taxon>
        <taxon>Metazoa</taxon>
        <taxon>Ecdysozoa</taxon>
        <taxon>Arthropoda</taxon>
        <taxon>Chelicerata</taxon>
        <taxon>Arachnida</taxon>
        <taxon>Acari</taxon>
        <taxon>Parasitiformes</taxon>
        <taxon>Mesostigmata</taxon>
        <taxon>Gamasina</taxon>
        <taxon>Dermanyssoidea</taxon>
        <taxon>Varroidae</taxon>
        <taxon>Varroa</taxon>
    </lineage>
</organism>
<dbReference type="GO" id="GO:0005576">
    <property type="term" value="C:extracellular region"/>
    <property type="evidence" value="ECO:0007669"/>
    <property type="project" value="InterPro"/>
</dbReference>
<dbReference type="InterPro" id="IPR036508">
    <property type="entry name" value="Chitin-bd_dom_sf"/>
</dbReference>
<dbReference type="Pfam" id="PF01607">
    <property type="entry name" value="CBM_14"/>
    <property type="match status" value="1"/>
</dbReference>
<dbReference type="Proteomes" id="UP000594260">
    <property type="component" value="Unplaced"/>
</dbReference>
<dbReference type="SMART" id="SM00494">
    <property type="entry name" value="ChtBD2"/>
    <property type="match status" value="1"/>
</dbReference>
<name>A0A7M7J498_VARDE</name>
<dbReference type="PROSITE" id="PS50940">
    <property type="entry name" value="CHIT_BIND_II"/>
    <property type="match status" value="1"/>
</dbReference>
<dbReference type="EnsemblMetazoa" id="XM_022790932">
    <property type="protein sequence ID" value="XP_022646667"/>
    <property type="gene ID" value="LOC111244160"/>
</dbReference>
<evidence type="ECO:0000313" key="5">
    <source>
        <dbReference type="Proteomes" id="UP000594260"/>
    </source>
</evidence>
<dbReference type="InterPro" id="IPR002557">
    <property type="entry name" value="Chitin-bd_dom"/>
</dbReference>
<keyword evidence="5" id="KW-1185">Reference proteome</keyword>
<feature type="compositionally biased region" description="Low complexity" evidence="1">
    <location>
        <begin position="151"/>
        <end position="230"/>
    </location>
</feature>
<dbReference type="GO" id="GO:0008061">
    <property type="term" value="F:chitin binding"/>
    <property type="evidence" value="ECO:0007669"/>
    <property type="project" value="InterPro"/>
</dbReference>
<dbReference type="OMA" id="RWVINAC"/>
<dbReference type="RefSeq" id="XP_022646667.1">
    <property type="nucleotide sequence ID" value="XM_022790932.1"/>
</dbReference>
<feature type="domain" description="Chitin-binding type-2" evidence="3">
    <location>
        <begin position="29"/>
        <end position="89"/>
    </location>
</feature>
<evidence type="ECO:0000259" key="3">
    <source>
        <dbReference type="PROSITE" id="PS50940"/>
    </source>
</evidence>
<feature type="chain" id="PRO_5029787925" description="Chitin-binding type-2 domain-containing protein" evidence="2">
    <location>
        <begin position="21"/>
        <end position="243"/>
    </location>
</feature>
<proteinExistence type="predicted"/>
<dbReference type="SUPFAM" id="SSF57625">
    <property type="entry name" value="Invertebrate chitin-binding proteins"/>
    <property type="match status" value="1"/>
</dbReference>
<feature type="signal peptide" evidence="2">
    <location>
        <begin position="1"/>
        <end position="20"/>
    </location>
</feature>
<protein>
    <recommendedName>
        <fullName evidence="3">Chitin-binding type-2 domain-containing protein</fullName>
    </recommendedName>
</protein>
<sequence length="243" mass="25663">MKAFIVVGCLIAVLALGAQAKPFAFGPGRSDCPSKIVLGMPHYVPDPNDCTKYSVCNFWFSAKFVCKYGDHFSVTEQRCVRPWLAGCDPAYKTTILPPITGTQKSSIATPIETSSVETEATKPNVLICVEAAKVISSKTKTSSEKTEVAETDAPTSTEAAEATSAGTEAAETDAPTSTESVETTSVETESAETNAPSSTEAAEATSAETEAAETDAPTSTESVETTSVETELPKQMHQFHRSC</sequence>
<accession>A0A7M7J498</accession>
<dbReference type="GeneID" id="111244160"/>
<dbReference type="AlphaFoldDB" id="A0A7M7J498"/>
<evidence type="ECO:0000256" key="2">
    <source>
        <dbReference type="SAM" id="SignalP"/>
    </source>
</evidence>